<dbReference type="EMBL" id="LWDE02001308">
    <property type="protein sequence ID" value="KAE8241629.1"/>
    <property type="molecule type" value="Genomic_DNA"/>
</dbReference>
<dbReference type="Proteomes" id="UP000077684">
    <property type="component" value="Unassembled WGS sequence"/>
</dbReference>
<protein>
    <submittedName>
        <fullName evidence="1">Uncharacterized protein</fullName>
    </submittedName>
</protein>
<accession>A0A8X7SU42</accession>
<comment type="caution">
    <text evidence="1">The sequence shown here is derived from an EMBL/GenBank/DDBJ whole genome shotgun (WGS) entry which is preliminary data.</text>
</comment>
<gene>
    <name evidence="1" type="ORF">A4X06_0g7462</name>
</gene>
<evidence type="ECO:0000313" key="2">
    <source>
        <dbReference type="Proteomes" id="UP000077684"/>
    </source>
</evidence>
<reference evidence="1" key="1">
    <citation type="submission" date="2016-04" db="EMBL/GenBank/DDBJ databases">
        <authorList>
            <person name="Nguyen H.D."/>
            <person name="Samba Siva P."/>
            <person name="Cullis J."/>
            <person name="Levesque C.A."/>
            <person name="Hambleton S."/>
        </authorList>
    </citation>
    <scope>NUCLEOTIDE SEQUENCE</scope>
    <source>
        <strain evidence="1">DAOMC 236426</strain>
    </source>
</reference>
<keyword evidence="2" id="KW-1185">Reference proteome</keyword>
<name>A0A8X7SU42_9BASI</name>
<evidence type="ECO:0000313" key="1">
    <source>
        <dbReference type="EMBL" id="KAE8241629.1"/>
    </source>
</evidence>
<organism evidence="1 2">
    <name type="scientific">Tilletia controversa</name>
    <name type="common">dwarf bunt fungus</name>
    <dbReference type="NCBI Taxonomy" id="13291"/>
    <lineage>
        <taxon>Eukaryota</taxon>
        <taxon>Fungi</taxon>
        <taxon>Dikarya</taxon>
        <taxon>Basidiomycota</taxon>
        <taxon>Ustilaginomycotina</taxon>
        <taxon>Exobasidiomycetes</taxon>
        <taxon>Tilletiales</taxon>
        <taxon>Tilletiaceae</taxon>
        <taxon>Tilletia</taxon>
    </lineage>
</organism>
<proteinExistence type="predicted"/>
<reference evidence="1" key="2">
    <citation type="journal article" date="2019" name="IMA Fungus">
        <title>Genome sequencing and comparison of five Tilletia species to identify candidate genes for the detection of regulated species infecting wheat.</title>
        <authorList>
            <person name="Nguyen H.D.T."/>
            <person name="Sultana T."/>
            <person name="Kesanakurti P."/>
            <person name="Hambleton S."/>
        </authorList>
    </citation>
    <scope>NUCLEOTIDE SEQUENCE</scope>
    <source>
        <strain evidence="1">DAOMC 236426</strain>
    </source>
</reference>
<dbReference type="AlphaFoldDB" id="A0A8X7SU42"/>
<sequence>MIQIGASTRCVNCVGQQEHDQSKCAAQHYATARHHHRSRYRSHETITGGAFQMDKILYELRPALFRSQLRPMGLHLQLHHRQRFITEGGIRSKVAALLGYSISGPGLIGSGLVDDDDNLIPGLSMGTRSSSSVLLGGRGKKGFTPVDAVGVKS</sequence>